<dbReference type="WBParaSite" id="Hba_04983">
    <property type="protein sequence ID" value="Hba_04983"/>
    <property type="gene ID" value="Hba_04983"/>
</dbReference>
<dbReference type="Proteomes" id="UP000095283">
    <property type="component" value="Unplaced"/>
</dbReference>
<evidence type="ECO:0000313" key="1">
    <source>
        <dbReference type="Proteomes" id="UP000095283"/>
    </source>
</evidence>
<evidence type="ECO:0000313" key="2">
    <source>
        <dbReference type="WBParaSite" id="Hba_04983"/>
    </source>
</evidence>
<protein>
    <submittedName>
        <fullName evidence="2">Uncharacterized protein</fullName>
    </submittedName>
</protein>
<reference evidence="2" key="1">
    <citation type="submission" date="2016-11" db="UniProtKB">
        <authorList>
            <consortium name="WormBaseParasite"/>
        </authorList>
    </citation>
    <scope>IDENTIFICATION</scope>
</reference>
<organism evidence="1 2">
    <name type="scientific">Heterorhabditis bacteriophora</name>
    <name type="common">Entomopathogenic nematode worm</name>
    <dbReference type="NCBI Taxonomy" id="37862"/>
    <lineage>
        <taxon>Eukaryota</taxon>
        <taxon>Metazoa</taxon>
        <taxon>Ecdysozoa</taxon>
        <taxon>Nematoda</taxon>
        <taxon>Chromadorea</taxon>
        <taxon>Rhabditida</taxon>
        <taxon>Rhabditina</taxon>
        <taxon>Rhabditomorpha</taxon>
        <taxon>Strongyloidea</taxon>
        <taxon>Heterorhabditidae</taxon>
        <taxon>Heterorhabditis</taxon>
    </lineage>
</organism>
<proteinExistence type="predicted"/>
<accession>A0A1I7WIZ1</accession>
<name>A0A1I7WIZ1_HETBA</name>
<sequence length="41" mass="4467">MISGTIIVNSVDSAMIEFSKGSSCIVSEVIFTIPYYLSHKV</sequence>
<dbReference type="AlphaFoldDB" id="A0A1I7WIZ1"/>
<keyword evidence="1" id="KW-1185">Reference proteome</keyword>